<keyword evidence="13" id="KW-1185">Reference proteome</keyword>
<evidence type="ECO:0000256" key="2">
    <source>
        <dbReference type="ARBA" id="ARBA00004514"/>
    </source>
</evidence>
<gene>
    <name evidence="12" type="ORF">VTL71DRAFT_7788</name>
</gene>
<name>A0ABR4CVV2_9HELO</name>
<evidence type="ECO:0000256" key="8">
    <source>
        <dbReference type="ARBA" id="ARBA00023140"/>
    </source>
</evidence>
<protein>
    <recommendedName>
        <fullName evidence="10">Peroxin-7</fullName>
    </recommendedName>
</protein>
<dbReference type="InterPro" id="IPR015943">
    <property type="entry name" value="WD40/YVTN_repeat-like_dom_sf"/>
</dbReference>
<evidence type="ECO:0000256" key="10">
    <source>
        <dbReference type="ARBA" id="ARBA00032565"/>
    </source>
</evidence>
<keyword evidence="6" id="KW-0677">Repeat</keyword>
<comment type="subcellular location">
    <subcellularLocation>
        <location evidence="2">Cytoplasm</location>
        <location evidence="2">Cytosol</location>
    </subcellularLocation>
    <subcellularLocation>
        <location evidence="1">Peroxisome matrix</location>
    </subcellularLocation>
</comment>
<evidence type="ECO:0000256" key="6">
    <source>
        <dbReference type="ARBA" id="ARBA00022737"/>
    </source>
</evidence>
<dbReference type="PANTHER" id="PTHR46027:SF1">
    <property type="entry name" value="PEROXISOMAL TARGETING SIGNAL 2 RECEPTOR"/>
    <property type="match status" value="1"/>
</dbReference>
<keyword evidence="8" id="KW-0576">Peroxisome</keyword>
<dbReference type="Pfam" id="PF00400">
    <property type="entry name" value="WD40"/>
    <property type="match status" value="4"/>
</dbReference>
<keyword evidence="3" id="KW-0813">Transport</keyword>
<proteinExistence type="inferred from homology"/>
<evidence type="ECO:0000256" key="9">
    <source>
        <dbReference type="ARBA" id="ARBA00024017"/>
    </source>
</evidence>
<dbReference type="SUPFAM" id="SSF50978">
    <property type="entry name" value="WD40 repeat-like"/>
    <property type="match status" value="1"/>
</dbReference>
<evidence type="ECO:0000256" key="1">
    <source>
        <dbReference type="ARBA" id="ARBA00004253"/>
    </source>
</evidence>
<organism evidence="12 13">
    <name type="scientific">Oculimacula yallundae</name>
    <dbReference type="NCBI Taxonomy" id="86028"/>
    <lineage>
        <taxon>Eukaryota</taxon>
        <taxon>Fungi</taxon>
        <taxon>Dikarya</taxon>
        <taxon>Ascomycota</taxon>
        <taxon>Pezizomycotina</taxon>
        <taxon>Leotiomycetes</taxon>
        <taxon>Helotiales</taxon>
        <taxon>Ploettnerulaceae</taxon>
        <taxon>Oculimacula</taxon>
    </lineage>
</organism>
<evidence type="ECO:0000313" key="12">
    <source>
        <dbReference type="EMBL" id="KAL2074010.1"/>
    </source>
</evidence>
<sequence>MIEFRTQGYNGYDLKYSPFHSDRIAVSAAANYGLVGNGRAYVLGITTTGNIVNLAQFDTTDACYGITWSEAHENHFVVACGDGVVRMYDGQAPGSLPLVNYAEHKREVYSVSWNLVSKDNFVSSSWDGTIKLWSPSRAQSLLTLPTHSCTYSVAFSPFSPSVITSVSSDSHLRVFDIRTPASASNHLVSLIPIHGPAPTLNSSLPSAARSPPSECLTHDWNKYHGSVVATAGVDQMIRTFDLRNPSAGAMATLAGHRYAVRKLAWSPHFSDVLLSGSYDMSAKIWTDGTAMGVNELGSMGPARQLGEMDAHTEFVTGVDWCMFGAEGWVATTGWDERVCVWDSRAFVARR</sequence>
<dbReference type="InterPro" id="IPR019775">
    <property type="entry name" value="WD40_repeat_CS"/>
</dbReference>
<dbReference type="InterPro" id="IPR001680">
    <property type="entry name" value="WD40_rpt"/>
</dbReference>
<comment type="similarity">
    <text evidence="9">Belongs to the WD repeat peroxin-7 family.</text>
</comment>
<dbReference type="InterPro" id="IPR036322">
    <property type="entry name" value="WD40_repeat_dom_sf"/>
</dbReference>
<evidence type="ECO:0000256" key="3">
    <source>
        <dbReference type="ARBA" id="ARBA00022448"/>
    </source>
</evidence>
<reference evidence="12 13" key="1">
    <citation type="journal article" date="2024" name="Commun. Biol.">
        <title>Comparative genomic analysis of thermophilic fungi reveals convergent evolutionary adaptations and gene losses.</title>
        <authorList>
            <person name="Steindorff A.S."/>
            <person name="Aguilar-Pontes M.V."/>
            <person name="Robinson A.J."/>
            <person name="Andreopoulos B."/>
            <person name="LaButti K."/>
            <person name="Kuo A."/>
            <person name="Mondo S."/>
            <person name="Riley R."/>
            <person name="Otillar R."/>
            <person name="Haridas S."/>
            <person name="Lipzen A."/>
            <person name="Grimwood J."/>
            <person name="Schmutz J."/>
            <person name="Clum A."/>
            <person name="Reid I.D."/>
            <person name="Moisan M.C."/>
            <person name="Butler G."/>
            <person name="Nguyen T.T.M."/>
            <person name="Dewar K."/>
            <person name="Conant G."/>
            <person name="Drula E."/>
            <person name="Henrissat B."/>
            <person name="Hansel C."/>
            <person name="Singer S."/>
            <person name="Hutchinson M.I."/>
            <person name="de Vries R.P."/>
            <person name="Natvig D.O."/>
            <person name="Powell A.J."/>
            <person name="Tsang A."/>
            <person name="Grigoriev I.V."/>
        </authorList>
    </citation>
    <scope>NUCLEOTIDE SEQUENCE [LARGE SCALE GENOMIC DNA]</scope>
    <source>
        <strain evidence="12 13">CBS 494.80</strain>
    </source>
</reference>
<dbReference type="PROSITE" id="PS00678">
    <property type="entry name" value="WD_REPEATS_1"/>
    <property type="match status" value="1"/>
</dbReference>
<keyword evidence="4" id="KW-0963">Cytoplasm</keyword>
<dbReference type="PROSITE" id="PS50294">
    <property type="entry name" value="WD_REPEATS_REGION"/>
    <property type="match status" value="2"/>
</dbReference>
<dbReference type="PANTHER" id="PTHR46027">
    <property type="entry name" value="PEROXISOMAL TARGETING SIGNAL 2 RECEPTOR"/>
    <property type="match status" value="1"/>
</dbReference>
<evidence type="ECO:0000256" key="4">
    <source>
        <dbReference type="ARBA" id="ARBA00022490"/>
    </source>
</evidence>
<keyword evidence="7" id="KW-0653">Protein transport</keyword>
<comment type="caution">
    <text evidence="12">The sequence shown here is derived from an EMBL/GenBank/DDBJ whole genome shotgun (WGS) entry which is preliminary data.</text>
</comment>
<evidence type="ECO:0000313" key="13">
    <source>
        <dbReference type="Proteomes" id="UP001595075"/>
    </source>
</evidence>
<dbReference type="EMBL" id="JAZHXI010000002">
    <property type="protein sequence ID" value="KAL2074010.1"/>
    <property type="molecule type" value="Genomic_DNA"/>
</dbReference>
<feature type="repeat" description="WD" evidence="11">
    <location>
        <begin position="101"/>
        <end position="143"/>
    </location>
</feature>
<evidence type="ECO:0000256" key="11">
    <source>
        <dbReference type="PROSITE-ProRule" id="PRU00221"/>
    </source>
</evidence>
<evidence type="ECO:0000256" key="5">
    <source>
        <dbReference type="ARBA" id="ARBA00022574"/>
    </source>
</evidence>
<dbReference type="Gene3D" id="2.130.10.10">
    <property type="entry name" value="YVTN repeat-like/Quinoprotein amine dehydrogenase"/>
    <property type="match status" value="1"/>
</dbReference>
<dbReference type="PROSITE" id="PS50082">
    <property type="entry name" value="WD_REPEATS_2"/>
    <property type="match status" value="2"/>
</dbReference>
<dbReference type="InterPro" id="IPR044536">
    <property type="entry name" value="PEX7"/>
</dbReference>
<dbReference type="Proteomes" id="UP001595075">
    <property type="component" value="Unassembled WGS sequence"/>
</dbReference>
<keyword evidence="5 11" id="KW-0853">WD repeat</keyword>
<accession>A0ABR4CVV2</accession>
<feature type="repeat" description="WD" evidence="11">
    <location>
        <begin position="253"/>
        <end position="285"/>
    </location>
</feature>
<evidence type="ECO:0000256" key="7">
    <source>
        <dbReference type="ARBA" id="ARBA00022927"/>
    </source>
</evidence>
<dbReference type="SMART" id="SM00320">
    <property type="entry name" value="WD40"/>
    <property type="match status" value="6"/>
</dbReference>